<evidence type="ECO:0000313" key="2">
    <source>
        <dbReference type="Proteomes" id="UP000538670"/>
    </source>
</evidence>
<dbReference type="RefSeq" id="WP_206362436.1">
    <property type="nucleotide sequence ID" value="NZ_JACIDH010000015.1"/>
</dbReference>
<organism evidence="1 2">
    <name type="scientific">Sphingomonas pseudosanguinis</name>
    <dbReference type="NCBI Taxonomy" id="413712"/>
    <lineage>
        <taxon>Bacteria</taxon>
        <taxon>Pseudomonadati</taxon>
        <taxon>Pseudomonadota</taxon>
        <taxon>Alphaproteobacteria</taxon>
        <taxon>Sphingomonadales</taxon>
        <taxon>Sphingomonadaceae</taxon>
        <taxon>Sphingomonas</taxon>
    </lineage>
</organism>
<name>A0A7W6F424_9SPHN</name>
<dbReference type="AlphaFoldDB" id="A0A7W6F424"/>
<sequence>MSTEARAANAIKVPGIKRKFAENVNYPISPMGTAKRSFRRYAGVRFGVHF</sequence>
<reference evidence="1 2" key="1">
    <citation type="submission" date="2020-08" db="EMBL/GenBank/DDBJ databases">
        <title>Genomic Encyclopedia of Type Strains, Phase IV (KMG-IV): sequencing the most valuable type-strain genomes for metagenomic binning, comparative biology and taxonomic classification.</title>
        <authorList>
            <person name="Goeker M."/>
        </authorList>
    </citation>
    <scope>NUCLEOTIDE SEQUENCE [LARGE SCALE GENOMIC DNA]</scope>
    <source>
        <strain evidence="1 2">DSM 19512</strain>
    </source>
</reference>
<protein>
    <submittedName>
        <fullName evidence="1">Uncharacterized protein</fullName>
    </submittedName>
</protein>
<evidence type="ECO:0000313" key="1">
    <source>
        <dbReference type="EMBL" id="MBB3880437.1"/>
    </source>
</evidence>
<proteinExistence type="predicted"/>
<comment type="caution">
    <text evidence="1">The sequence shown here is derived from an EMBL/GenBank/DDBJ whole genome shotgun (WGS) entry which is preliminary data.</text>
</comment>
<gene>
    <name evidence="1" type="ORF">GGR48_002881</name>
</gene>
<dbReference type="EMBL" id="JACIDH010000015">
    <property type="protein sequence ID" value="MBB3880437.1"/>
    <property type="molecule type" value="Genomic_DNA"/>
</dbReference>
<keyword evidence="2" id="KW-1185">Reference proteome</keyword>
<dbReference type="Proteomes" id="UP000538670">
    <property type="component" value="Unassembled WGS sequence"/>
</dbReference>
<accession>A0A7W6F424</accession>